<evidence type="ECO:0000313" key="7">
    <source>
        <dbReference type="Proteomes" id="UP001212841"/>
    </source>
</evidence>
<reference evidence="6" key="1">
    <citation type="submission" date="2020-05" db="EMBL/GenBank/DDBJ databases">
        <title>Phylogenomic resolution of chytrid fungi.</title>
        <authorList>
            <person name="Stajich J.E."/>
            <person name="Amses K."/>
            <person name="Simmons R."/>
            <person name="Seto K."/>
            <person name="Myers J."/>
            <person name="Bonds A."/>
            <person name="Quandt C.A."/>
            <person name="Barry K."/>
            <person name="Liu P."/>
            <person name="Grigoriev I."/>
            <person name="Longcore J.E."/>
            <person name="James T.Y."/>
        </authorList>
    </citation>
    <scope>NUCLEOTIDE SEQUENCE</scope>
    <source>
        <strain evidence="6">JEL0318</strain>
    </source>
</reference>
<dbReference type="CDD" id="cd00089">
    <property type="entry name" value="HR1"/>
    <property type="match status" value="1"/>
</dbReference>
<keyword evidence="1 2" id="KW-0175">Coiled coil</keyword>
<feature type="region of interest" description="Disordered" evidence="3">
    <location>
        <begin position="87"/>
        <end position="214"/>
    </location>
</feature>
<dbReference type="Pfam" id="PF02185">
    <property type="entry name" value="HR1"/>
    <property type="match status" value="1"/>
</dbReference>
<dbReference type="PROSITE" id="PS51860">
    <property type="entry name" value="REM_1"/>
    <property type="match status" value="2"/>
</dbReference>
<dbReference type="SMART" id="SM00239">
    <property type="entry name" value="C2"/>
    <property type="match status" value="1"/>
</dbReference>
<keyword evidence="6" id="KW-0418">Kinase</keyword>
<evidence type="ECO:0000259" key="5">
    <source>
        <dbReference type="PROSITE" id="PS51860"/>
    </source>
</evidence>
<feature type="coiled-coil region" evidence="2">
    <location>
        <begin position="38"/>
        <end position="65"/>
    </location>
</feature>
<keyword evidence="6" id="KW-0808">Transferase</keyword>
<feature type="region of interest" description="Disordered" evidence="3">
    <location>
        <begin position="234"/>
        <end position="255"/>
    </location>
</feature>
<feature type="region of interest" description="Disordered" evidence="3">
    <location>
        <begin position="372"/>
        <end position="402"/>
    </location>
</feature>
<feature type="domain" description="REM-1" evidence="5">
    <location>
        <begin position="273"/>
        <end position="370"/>
    </location>
</feature>
<dbReference type="SUPFAM" id="SSF49562">
    <property type="entry name" value="C2 domain (Calcium/lipid-binding domain, CaLB)"/>
    <property type="match status" value="1"/>
</dbReference>
<dbReference type="AlphaFoldDB" id="A0AAD5SK97"/>
<dbReference type="InterPro" id="IPR036274">
    <property type="entry name" value="HR1_rpt_sf"/>
</dbReference>
<dbReference type="Gene3D" id="1.10.287.160">
    <property type="entry name" value="HR1 repeat"/>
    <property type="match status" value="2"/>
</dbReference>
<dbReference type="Proteomes" id="UP001212841">
    <property type="component" value="Unassembled WGS sequence"/>
</dbReference>
<feature type="domain" description="REM-1" evidence="5">
    <location>
        <begin position="1"/>
        <end position="68"/>
    </location>
</feature>
<feature type="compositionally biased region" description="Low complexity" evidence="3">
    <location>
        <begin position="235"/>
        <end position="254"/>
    </location>
</feature>
<evidence type="ECO:0000256" key="1">
    <source>
        <dbReference type="PROSITE-ProRule" id="PRU01207"/>
    </source>
</evidence>
<dbReference type="InterPro" id="IPR000008">
    <property type="entry name" value="C2_dom"/>
</dbReference>
<gene>
    <name evidence="6" type="primary">PKC1_2</name>
    <name evidence="6" type="ORF">HK097_003042</name>
</gene>
<dbReference type="SUPFAM" id="SSF46585">
    <property type="entry name" value="HR1 repeat"/>
    <property type="match status" value="2"/>
</dbReference>
<dbReference type="Gene3D" id="2.60.40.150">
    <property type="entry name" value="C2 domain"/>
    <property type="match status" value="1"/>
</dbReference>
<dbReference type="GO" id="GO:0016301">
    <property type="term" value="F:kinase activity"/>
    <property type="evidence" value="ECO:0007669"/>
    <property type="project" value="UniProtKB-KW"/>
</dbReference>
<sequence>MESLDAKIADLRVKIEIEQKCKDGAENMLHNLKDPSAVQQCELNVRESQRRLDFLSGEMTKLLAKRQNATGVSGSVDEIAASVESFSKSTPGSAMGSGNVAGPVQGQGLGQGQGPGQPQNQFRDWNATANSMWPNGSTDDNSLRPPSLGRMLDKRNSDPGLSITNYYNQMSRTTSPPSISNTSYPSSRMSVAGYPTSSGADRPPLTPEHHTRSTGRLSMTAAMLGNLFHVIGRTRSGSASPRSGSSSASSLPGLVGEAVGQGRDAVTQFDYMKCSTPITSAKVKFKLSEVRHKLDVEQQIRAGTERMKAALVEASQKAGSASTASLDSAGGSGNGDRKMHSEVDEKMAESNAKVALLVKAEQRYRGLYVETEEEAGGANSLRSSDSRSSLTATNDSETGALIPSASSASLSSLHVPIPPARKPLTGRLKLRLVGTSGLPGKKSHRSDTYVVVRIDGVQRAKTKTSKGSKWSEEFDIRVEKGVEVEVAVYEKGGTVLALCWWKMSDLEEELKVSAGARDSMLGKDGLIVGPSAGVLPDGEEAVPGREIVATGGLSDGIETWLDLEPAGQILAKINFGG</sequence>
<feature type="compositionally biased region" description="Polar residues" evidence="3">
    <location>
        <begin position="317"/>
        <end position="326"/>
    </location>
</feature>
<evidence type="ECO:0000256" key="2">
    <source>
        <dbReference type="SAM" id="Coils"/>
    </source>
</evidence>
<dbReference type="PROSITE" id="PS50004">
    <property type="entry name" value="C2"/>
    <property type="match status" value="1"/>
</dbReference>
<dbReference type="InterPro" id="IPR011072">
    <property type="entry name" value="HR1_rho-bd"/>
</dbReference>
<feature type="compositionally biased region" description="Low complexity" evidence="3">
    <location>
        <begin position="378"/>
        <end position="394"/>
    </location>
</feature>
<dbReference type="InterPro" id="IPR035892">
    <property type="entry name" value="C2_domain_sf"/>
</dbReference>
<feature type="compositionally biased region" description="Polar residues" evidence="3">
    <location>
        <begin position="162"/>
        <end position="199"/>
    </location>
</feature>
<feature type="domain" description="C2" evidence="4">
    <location>
        <begin position="409"/>
        <end position="520"/>
    </location>
</feature>
<dbReference type="GO" id="GO:0007165">
    <property type="term" value="P:signal transduction"/>
    <property type="evidence" value="ECO:0007669"/>
    <property type="project" value="InterPro"/>
</dbReference>
<proteinExistence type="predicted"/>
<accession>A0AAD5SK97</accession>
<keyword evidence="7" id="KW-1185">Reference proteome</keyword>
<feature type="region of interest" description="Disordered" evidence="3">
    <location>
        <begin position="313"/>
        <end position="342"/>
    </location>
</feature>
<organism evidence="6 7">
    <name type="scientific">Rhizophlyctis rosea</name>
    <dbReference type="NCBI Taxonomy" id="64517"/>
    <lineage>
        <taxon>Eukaryota</taxon>
        <taxon>Fungi</taxon>
        <taxon>Fungi incertae sedis</taxon>
        <taxon>Chytridiomycota</taxon>
        <taxon>Chytridiomycota incertae sedis</taxon>
        <taxon>Chytridiomycetes</taxon>
        <taxon>Rhizophlyctidales</taxon>
        <taxon>Rhizophlyctidaceae</taxon>
        <taxon>Rhizophlyctis</taxon>
    </lineage>
</organism>
<name>A0AAD5SK97_9FUNG</name>
<evidence type="ECO:0000313" key="6">
    <source>
        <dbReference type="EMBL" id="KAJ3056882.1"/>
    </source>
</evidence>
<dbReference type="EMBL" id="JADGJD010000017">
    <property type="protein sequence ID" value="KAJ3056882.1"/>
    <property type="molecule type" value="Genomic_DNA"/>
</dbReference>
<evidence type="ECO:0000256" key="3">
    <source>
        <dbReference type="SAM" id="MobiDB-lite"/>
    </source>
</evidence>
<comment type="caution">
    <text evidence="6">The sequence shown here is derived from an EMBL/GenBank/DDBJ whole genome shotgun (WGS) entry which is preliminary data.</text>
</comment>
<protein>
    <submittedName>
        <fullName evidence="6">Serine/threonine kinase</fullName>
    </submittedName>
</protein>
<feature type="compositionally biased region" description="Polar residues" evidence="3">
    <location>
        <begin position="127"/>
        <end position="140"/>
    </location>
</feature>
<dbReference type="SMART" id="SM00742">
    <property type="entry name" value="Hr1"/>
    <property type="match status" value="2"/>
</dbReference>
<evidence type="ECO:0000259" key="4">
    <source>
        <dbReference type="PROSITE" id="PS50004"/>
    </source>
</evidence>
<feature type="compositionally biased region" description="Gly residues" evidence="3">
    <location>
        <begin position="105"/>
        <end position="115"/>
    </location>
</feature>